<dbReference type="RefSeq" id="XP_062781559.1">
    <property type="nucleotide sequence ID" value="XM_062925508.1"/>
</dbReference>
<dbReference type="AlphaFoldDB" id="A0AAX4ILP2"/>
<evidence type="ECO:0000313" key="2">
    <source>
        <dbReference type="Proteomes" id="UP001322277"/>
    </source>
</evidence>
<evidence type="ECO:0000313" key="1">
    <source>
        <dbReference type="EMBL" id="WQF84335.1"/>
    </source>
</evidence>
<organism evidence="1 2">
    <name type="scientific">Colletotrichum destructivum</name>
    <dbReference type="NCBI Taxonomy" id="34406"/>
    <lineage>
        <taxon>Eukaryota</taxon>
        <taxon>Fungi</taxon>
        <taxon>Dikarya</taxon>
        <taxon>Ascomycota</taxon>
        <taxon>Pezizomycotina</taxon>
        <taxon>Sordariomycetes</taxon>
        <taxon>Hypocreomycetidae</taxon>
        <taxon>Glomerellales</taxon>
        <taxon>Glomerellaceae</taxon>
        <taxon>Colletotrichum</taxon>
        <taxon>Colletotrichum destructivum species complex</taxon>
    </lineage>
</organism>
<dbReference type="InterPro" id="IPR017853">
    <property type="entry name" value="GH"/>
</dbReference>
<proteinExistence type="predicted"/>
<dbReference type="GeneID" id="87945852"/>
<keyword evidence="2" id="KW-1185">Reference proteome</keyword>
<gene>
    <name evidence="1" type="ORF">CDEST_09349</name>
</gene>
<dbReference type="SUPFAM" id="SSF51445">
    <property type="entry name" value="(Trans)glycosidases"/>
    <property type="match status" value="1"/>
</dbReference>
<accession>A0AAX4ILP2</accession>
<dbReference type="EMBL" id="CP137310">
    <property type="protein sequence ID" value="WQF84335.1"/>
    <property type="molecule type" value="Genomic_DNA"/>
</dbReference>
<reference evidence="2" key="1">
    <citation type="journal article" date="2023" name="bioRxiv">
        <title>Complete genome of the Medicago anthracnose fungus, Colletotrichum destructivum, reveals a mini-chromosome-like region within a core chromosome.</title>
        <authorList>
            <person name="Lapalu N."/>
            <person name="Simon A."/>
            <person name="Lu A."/>
            <person name="Plaumann P.-L."/>
            <person name="Amselem J."/>
            <person name="Pigne S."/>
            <person name="Auger A."/>
            <person name="Koch C."/>
            <person name="Dallery J.-F."/>
            <person name="O'Connell R.J."/>
        </authorList>
    </citation>
    <scope>NUCLEOTIDE SEQUENCE [LARGE SCALE GENOMIC DNA]</scope>
    <source>
        <strain evidence="2">CBS 520.97</strain>
    </source>
</reference>
<dbReference type="Proteomes" id="UP001322277">
    <property type="component" value="Chromosome 6"/>
</dbReference>
<dbReference type="Gene3D" id="3.20.20.80">
    <property type="entry name" value="Glycosidases"/>
    <property type="match status" value="1"/>
</dbReference>
<sequence>MSTCLEHDVTPFPPLMHVDNPVGIFDDLDKLPRRFLCDAKQEKAWYADRLPHWVTFNEPTVAIHFA</sequence>
<keyword evidence="1" id="KW-0378">Hydrolase</keyword>
<dbReference type="KEGG" id="cdet:87945852"/>
<dbReference type="GO" id="GO:0016787">
    <property type="term" value="F:hydrolase activity"/>
    <property type="evidence" value="ECO:0007669"/>
    <property type="project" value="UniProtKB-KW"/>
</dbReference>
<name>A0AAX4ILP2_9PEZI</name>
<protein>
    <submittedName>
        <fullName evidence="1">Glycoside hydrolase superfamily</fullName>
    </submittedName>
</protein>